<dbReference type="EMBL" id="QTBD01000007">
    <property type="protein sequence ID" value="REQ57440.1"/>
    <property type="molecule type" value="Genomic_DNA"/>
</dbReference>
<feature type="domain" description="PknH-like extracellular" evidence="3">
    <location>
        <begin position="74"/>
        <end position="259"/>
    </location>
</feature>
<dbReference type="EC" id="2.7.1.-" evidence="4"/>
<evidence type="ECO:0000313" key="6">
    <source>
        <dbReference type="Proteomes" id="UP000048600"/>
    </source>
</evidence>
<evidence type="ECO:0000313" key="4">
    <source>
        <dbReference type="EMBL" id="COX51015.1"/>
    </source>
</evidence>
<keyword evidence="2" id="KW-0812">Transmembrane</keyword>
<dbReference type="EMBL" id="CHKL01000965">
    <property type="protein sequence ID" value="COX51015.1"/>
    <property type="molecule type" value="Genomic_DNA"/>
</dbReference>
<keyword evidence="4" id="KW-0808">Transferase</keyword>
<dbReference type="GO" id="GO:0004674">
    <property type="term" value="F:protein serine/threonine kinase activity"/>
    <property type="evidence" value="ECO:0007669"/>
    <property type="project" value="UniProtKB-EC"/>
</dbReference>
<reference evidence="5 7" key="2">
    <citation type="journal article" date="2017" name="N. Engl. J. Med.">
        <title>Transmission of Extensively Drug-Resistant Tuberculosis in South Africa.</title>
        <authorList>
            <person name="Shah N.S."/>
            <person name="Auld S.C."/>
            <person name="Brust J.C."/>
            <person name="Mathema B."/>
            <person name="Ismail N."/>
            <person name="Moodley P."/>
            <person name="Mlisana K."/>
            <person name="Allana S."/>
            <person name="Campbell A."/>
            <person name="Mthiyane T."/>
            <person name="Morris N."/>
            <person name="Mpangase P."/>
            <person name="van der Meulen H."/>
            <person name="Omar S.V."/>
            <person name="Brown T.S."/>
            <person name="Narechania A."/>
            <person name="Shaskina E."/>
            <person name="Kapwata T."/>
            <person name="Kreiswirth B."/>
            <person name="Gandhi N.R."/>
        </authorList>
    </citation>
    <scope>NUCLEOTIDE SEQUENCE [LARGE SCALE GENOMIC DNA]</scope>
    <source>
        <strain evidence="5 7">32301_S10</strain>
    </source>
</reference>
<dbReference type="Proteomes" id="UP000256381">
    <property type="component" value="Unassembled WGS sequence"/>
</dbReference>
<evidence type="ECO:0000313" key="5">
    <source>
        <dbReference type="EMBL" id="REQ57440.1"/>
    </source>
</evidence>
<sequence>MPASGPTPTPQYYQGGGWGAPPSGGPSPWAQTPRKTNPWPLVAGAAAVVLVLVLGAIGIWIAIRPKPVQPPQPVAEERLSALLLNSSEVNAVMGSSSMQPGKPITSMDSSPVTVSLPDCQGALYTSQDPVYAGTGYTAINGLISSEPGDNYEHWVNQAVVAFPTADKARAFVQTSADKWKNCAGKTVTVTNKAKTYRWTFADVKGSPPTITVIDTQEGAEGWECQRAMSVANNVVVDVNACGYQITNQAGQIAAKIVDKVNKE</sequence>
<dbReference type="AlphaFoldDB" id="A0A655JRJ6"/>
<dbReference type="EC" id="2.7.11.1" evidence="4"/>
<dbReference type="Proteomes" id="UP000048600">
    <property type="component" value="Unassembled WGS sequence"/>
</dbReference>
<dbReference type="InterPro" id="IPR026954">
    <property type="entry name" value="PknH-like_Extracell"/>
</dbReference>
<gene>
    <name evidence="4" type="primary">pknH</name>
    <name evidence="5" type="ORF">DSJ38_00470</name>
    <name evidence="4" type="ORF">ERS007741_04480</name>
</gene>
<proteinExistence type="predicted"/>
<keyword evidence="2" id="KW-0472">Membrane</keyword>
<keyword evidence="4" id="KW-0418">Kinase</keyword>
<evidence type="ECO:0000259" key="3">
    <source>
        <dbReference type="Pfam" id="PF14032"/>
    </source>
</evidence>
<dbReference type="InterPro" id="IPR038232">
    <property type="entry name" value="PknH-like_Extracell_sf"/>
</dbReference>
<accession>A0A655JRJ6</accession>
<evidence type="ECO:0000313" key="7">
    <source>
        <dbReference type="Proteomes" id="UP000256381"/>
    </source>
</evidence>
<feature type="transmembrane region" description="Helical" evidence="2">
    <location>
        <begin position="41"/>
        <end position="63"/>
    </location>
</feature>
<organism evidence="4 6">
    <name type="scientific">Mycobacterium tuberculosis</name>
    <dbReference type="NCBI Taxonomy" id="1773"/>
    <lineage>
        <taxon>Bacteria</taxon>
        <taxon>Bacillati</taxon>
        <taxon>Actinomycetota</taxon>
        <taxon>Actinomycetes</taxon>
        <taxon>Mycobacteriales</taxon>
        <taxon>Mycobacteriaceae</taxon>
        <taxon>Mycobacterium</taxon>
        <taxon>Mycobacterium tuberculosis complex</taxon>
    </lineage>
</organism>
<keyword evidence="2" id="KW-1133">Transmembrane helix</keyword>
<name>A0A655JRJ6_MYCTX</name>
<dbReference type="Gene3D" id="3.40.1000.70">
    <property type="entry name" value="PknH-like extracellular domain"/>
    <property type="match status" value="1"/>
</dbReference>
<protein>
    <submittedName>
        <fullName evidence="5">Sensor domain-containing protein</fullName>
    </submittedName>
    <submittedName>
        <fullName evidence="4">Ser/Thr protein kinase</fullName>
        <ecNumber evidence="4">2.7.1.-</ecNumber>
        <ecNumber evidence="4">2.7.11.1</ecNumber>
    </submittedName>
</protein>
<evidence type="ECO:0000256" key="1">
    <source>
        <dbReference type="SAM" id="MobiDB-lite"/>
    </source>
</evidence>
<evidence type="ECO:0000256" key="2">
    <source>
        <dbReference type="SAM" id="Phobius"/>
    </source>
</evidence>
<dbReference type="Pfam" id="PF14032">
    <property type="entry name" value="PknH_C"/>
    <property type="match status" value="1"/>
</dbReference>
<feature type="region of interest" description="Disordered" evidence="1">
    <location>
        <begin position="1"/>
        <end position="33"/>
    </location>
</feature>
<reference evidence="4 6" key="1">
    <citation type="submission" date="2015-03" db="EMBL/GenBank/DDBJ databases">
        <authorList>
            <consortium name="Pathogen Informatics"/>
        </authorList>
    </citation>
    <scope>NUCLEOTIDE SEQUENCE [LARGE SCALE GENOMIC DNA]</scope>
    <source>
        <strain evidence="4 6">P00601463</strain>
    </source>
</reference>
<reference evidence="5" key="3">
    <citation type="submission" date="2018-07" db="EMBL/GenBank/DDBJ databases">
        <authorList>
            <person name="Shah S."/>
            <person name="Brown T."/>
            <person name="Auld S."/>
            <person name="Bratton K."/>
            <person name="Narechania A."/>
            <person name="Mathema B."/>
            <person name="Gandhi N."/>
        </authorList>
    </citation>
    <scope>NUCLEOTIDE SEQUENCE</scope>
    <source>
        <strain evidence="5">32301_S10</strain>
    </source>
</reference>